<proteinExistence type="inferred from homology"/>
<dbReference type="Pfam" id="PF00126">
    <property type="entry name" value="HTH_1"/>
    <property type="match status" value="1"/>
</dbReference>
<evidence type="ECO:0000313" key="6">
    <source>
        <dbReference type="EMBL" id="ANG64451.1"/>
    </source>
</evidence>
<evidence type="ECO:0000256" key="1">
    <source>
        <dbReference type="ARBA" id="ARBA00009437"/>
    </source>
</evidence>
<keyword evidence="7" id="KW-1185">Reference proteome</keyword>
<dbReference type="STRING" id="1821621.A8C75_19550"/>
<gene>
    <name evidence="6" type="ORF">A8C75_19550</name>
</gene>
<dbReference type="GO" id="GO:0000976">
    <property type="term" value="F:transcription cis-regulatory region binding"/>
    <property type="evidence" value="ECO:0007669"/>
    <property type="project" value="TreeGrafter"/>
</dbReference>
<dbReference type="SUPFAM" id="SSF53850">
    <property type="entry name" value="Periplasmic binding protein-like II"/>
    <property type="match status" value="1"/>
</dbReference>
<dbReference type="GO" id="GO:0003700">
    <property type="term" value="F:DNA-binding transcription factor activity"/>
    <property type="evidence" value="ECO:0007669"/>
    <property type="project" value="InterPro"/>
</dbReference>
<keyword evidence="4" id="KW-0804">Transcription</keyword>
<evidence type="ECO:0000256" key="3">
    <source>
        <dbReference type="ARBA" id="ARBA00023125"/>
    </source>
</evidence>
<dbReference type="InterPro" id="IPR036388">
    <property type="entry name" value="WH-like_DNA-bd_sf"/>
</dbReference>
<dbReference type="InterPro" id="IPR036390">
    <property type="entry name" value="WH_DNA-bd_sf"/>
</dbReference>
<reference evidence="6 7" key="2">
    <citation type="journal article" date="2018" name="Int. J. Syst. Evol. Microbiol.">
        <title>Marinobacterium aestuarii sp. nov., a benzene-degrading marine bacterium isolated from estuary sediment.</title>
        <authorList>
            <person name="Bae S.S."/>
            <person name="Jung J."/>
            <person name="Chung D."/>
            <person name="Baek K."/>
        </authorList>
    </citation>
    <scope>NUCLEOTIDE SEQUENCE [LARGE SCALE GENOMIC DNA]</scope>
    <source>
        <strain evidence="6 7">ST58-10</strain>
    </source>
</reference>
<comment type="similarity">
    <text evidence="1">Belongs to the LysR transcriptional regulatory family.</text>
</comment>
<dbReference type="InterPro" id="IPR000847">
    <property type="entry name" value="LysR_HTH_N"/>
</dbReference>
<feature type="domain" description="HTH lysR-type" evidence="5">
    <location>
        <begin position="3"/>
        <end position="60"/>
    </location>
</feature>
<dbReference type="OrthoDB" id="9808620at2"/>
<organism evidence="6 7">
    <name type="scientific">Marinobacterium aestuarii</name>
    <dbReference type="NCBI Taxonomy" id="1821621"/>
    <lineage>
        <taxon>Bacteria</taxon>
        <taxon>Pseudomonadati</taxon>
        <taxon>Pseudomonadota</taxon>
        <taxon>Gammaproteobacteria</taxon>
        <taxon>Oceanospirillales</taxon>
        <taxon>Oceanospirillaceae</taxon>
        <taxon>Marinobacterium</taxon>
    </lineage>
</organism>
<keyword evidence="2" id="KW-0805">Transcription regulation</keyword>
<dbReference type="Pfam" id="PF03466">
    <property type="entry name" value="LysR_substrate"/>
    <property type="match status" value="1"/>
</dbReference>
<dbReference type="EMBL" id="CP015839">
    <property type="protein sequence ID" value="ANG64451.1"/>
    <property type="molecule type" value="Genomic_DNA"/>
</dbReference>
<dbReference type="RefSeq" id="WP_067386053.1">
    <property type="nucleotide sequence ID" value="NZ_CP015839.1"/>
</dbReference>
<dbReference type="PROSITE" id="PS50931">
    <property type="entry name" value="HTH_LYSR"/>
    <property type="match status" value="1"/>
</dbReference>
<dbReference type="Gene3D" id="1.10.10.10">
    <property type="entry name" value="Winged helix-like DNA-binding domain superfamily/Winged helix DNA-binding domain"/>
    <property type="match status" value="1"/>
</dbReference>
<dbReference type="AlphaFoldDB" id="A0A1A9F3M1"/>
<reference evidence="7" key="1">
    <citation type="submission" date="2016-05" db="EMBL/GenBank/DDBJ databases">
        <authorList>
            <person name="Baek K."/>
            <person name="Yang S.-J."/>
        </authorList>
    </citation>
    <scope>NUCLEOTIDE SEQUENCE [LARGE SCALE GENOMIC DNA]</scope>
    <source>
        <strain evidence="7">ST58-10</strain>
    </source>
</reference>
<keyword evidence="3" id="KW-0238">DNA-binding</keyword>
<dbReference type="Gene3D" id="3.40.190.290">
    <property type="match status" value="1"/>
</dbReference>
<sequence>MNISLRQLHLFEATVRLGRLGLAAEEQAISQSAASQAIKELERALGYKVLDRIGRELVVTEAGQTILPRVRQILSLSDSLTRPDDRRIAGTLRIAASVTIASYLLPKLIAQFRRQHPEADAKLEITNTEGVLSRLEKGQAQLGMIEGPALHPSLDIVPWRSDRLVVFCAPEHPLARKSPLDTSLLADQEWIVREAGSGTRAVLDAALQAQGLKPRIALELTRHEAIKQSVRAGLGIGCLSSLTIADEVAAGQLILLDTSLNLTRRFAWVCSPENRDNALIQALLLQLRAD</sequence>
<dbReference type="SUPFAM" id="SSF46785">
    <property type="entry name" value="Winged helix' DNA-binding domain"/>
    <property type="match status" value="1"/>
</dbReference>
<dbReference type="KEGG" id="mars:A8C75_19550"/>
<dbReference type="InterPro" id="IPR005119">
    <property type="entry name" value="LysR_subst-bd"/>
</dbReference>
<dbReference type="Proteomes" id="UP000078070">
    <property type="component" value="Chromosome"/>
</dbReference>
<evidence type="ECO:0000256" key="2">
    <source>
        <dbReference type="ARBA" id="ARBA00023015"/>
    </source>
</evidence>
<dbReference type="PANTHER" id="PTHR30126:SF94">
    <property type="entry name" value="LYSR FAMILY TRANSCRIPTIONAL REGULATOR"/>
    <property type="match status" value="1"/>
</dbReference>
<accession>A0A1A9F3M1</accession>
<evidence type="ECO:0000256" key="4">
    <source>
        <dbReference type="ARBA" id="ARBA00023163"/>
    </source>
</evidence>
<dbReference type="PANTHER" id="PTHR30126">
    <property type="entry name" value="HTH-TYPE TRANSCRIPTIONAL REGULATOR"/>
    <property type="match status" value="1"/>
</dbReference>
<evidence type="ECO:0000259" key="5">
    <source>
        <dbReference type="PROSITE" id="PS50931"/>
    </source>
</evidence>
<protein>
    <submittedName>
        <fullName evidence="6">LysR family transcriptional regulator</fullName>
    </submittedName>
</protein>
<name>A0A1A9F3M1_9GAMM</name>
<evidence type="ECO:0000313" key="7">
    <source>
        <dbReference type="Proteomes" id="UP000078070"/>
    </source>
</evidence>
<dbReference type="CDD" id="cd08420">
    <property type="entry name" value="PBP2_CysL_like"/>
    <property type="match status" value="1"/>
</dbReference>